<evidence type="ECO:0000256" key="10">
    <source>
        <dbReference type="ARBA" id="ARBA00022776"/>
    </source>
</evidence>
<feature type="region of interest" description="Disordered" evidence="18">
    <location>
        <begin position="79"/>
        <end position="167"/>
    </location>
</feature>
<keyword evidence="9" id="KW-0493">Microtubule</keyword>
<keyword evidence="6" id="KW-0158">Chromosome</keyword>
<keyword evidence="8" id="KW-0132">Cell division</keyword>
<proteinExistence type="inferred from homology"/>
<evidence type="ECO:0000256" key="12">
    <source>
        <dbReference type="ARBA" id="ARBA00022838"/>
    </source>
</evidence>
<comment type="caution">
    <text evidence="19">The sequence shown here is derived from an EMBL/GenBank/DDBJ whole genome shotgun (WGS) entry which is preliminary data.</text>
</comment>
<dbReference type="GO" id="GO:0042729">
    <property type="term" value="C:DASH complex"/>
    <property type="evidence" value="ECO:0007669"/>
    <property type="project" value="InterPro"/>
</dbReference>
<dbReference type="AlphaFoldDB" id="A0A8K0JSZ6"/>
<keyword evidence="11" id="KW-0159">Chromosome partition</keyword>
<dbReference type="PANTHER" id="PTHR28036:SF1">
    <property type="entry name" value="DASH COMPLEX SUBUNIT DAD2"/>
    <property type="match status" value="1"/>
</dbReference>
<dbReference type="EMBL" id="JABELV010000005">
    <property type="protein sequence ID" value="KAG7575279.1"/>
    <property type="molecule type" value="Genomic_DNA"/>
</dbReference>
<feature type="compositionally biased region" description="Low complexity" evidence="18">
    <location>
        <begin position="93"/>
        <end position="119"/>
    </location>
</feature>
<keyword evidence="10" id="KW-0498">Mitosis</keyword>
<keyword evidence="14" id="KW-0539">Nucleus</keyword>
<evidence type="ECO:0000256" key="3">
    <source>
        <dbReference type="ARBA" id="ARBA00004629"/>
    </source>
</evidence>
<dbReference type="PANTHER" id="PTHR28036">
    <property type="entry name" value="DASH COMPLEX SUBUNIT DAD2"/>
    <property type="match status" value="1"/>
</dbReference>
<dbReference type="Pfam" id="PF08654">
    <property type="entry name" value="DASH_Dad2"/>
    <property type="match status" value="1"/>
</dbReference>
<dbReference type="GO" id="GO:0051301">
    <property type="term" value="P:cell division"/>
    <property type="evidence" value="ECO:0007669"/>
    <property type="project" value="UniProtKB-KW"/>
</dbReference>
<evidence type="ECO:0000256" key="5">
    <source>
        <dbReference type="ARBA" id="ARBA00020260"/>
    </source>
</evidence>
<accession>A0A8K0JSZ6</accession>
<evidence type="ECO:0000256" key="4">
    <source>
        <dbReference type="ARBA" id="ARBA00005501"/>
    </source>
</evidence>
<keyword evidence="15" id="KW-0131">Cell cycle</keyword>
<keyword evidence="16" id="KW-0137">Centromere</keyword>
<evidence type="ECO:0000256" key="17">
    <source>
        <dbReference type="ARBA" id="ARBA00030568"/>
    </source>
</evidence>
<dbReference type="GO" id="GO:0044732">
    <property type="term" value="C:mitotic spindle pole body"/>
    <property type="evidence" value="ECO:0007669"/>
    <property type="project" value="TreeGrafter"/>
</dbReference>
<evidence type="ECO:0000256" key="6">
    <source>
        <dbReference type="ARBA" id="ARBA00022454"/>
    </source>
</evidence>
<dbReference type="GO" id="GO:0008608">
    <property type="term" value="P:attachment of spindle microtubules to kinetochore"/>
    <property type="evidence" value="ECO:0007669"/>
    <property type="project" value="TreeGrafter"/>
</dbReference>
<gene>
    <name evidence="19" type="ORF">FFLO_00443</name>
</gene>
<evidence type="ECO:0000256" key="16">
    <source>
        <dbReference type="ARBA" id="ARBA00023328"/>
    </source>
</evidence>
<dbReference type="OrthoDB" id="3230169at2759"/>
<evidence type="ECO:0000256" key="8">
    <source>
        <dbReference type="ARBA" id="ARBA00022618"/>
    </source>
</evidence>
<reference evidence="19" key="1">
    <citation type="submission" date="2020-04" db="EMBL/GenBank/DDBJ databases">
        <title>Analysis of mating type loci in Filobasidium floriforme.</title>
        <authorList>
            <person name="Nowrousian M."/>
        </authorList>
    </citation>
    <scope>NUCLEOTIDE SEQUENCE</scope>
    <source>
        <strain evidence="19">CBS 6242</strain>
    </source>
</reference>
<evidence type="ECO:0000256" key="18">
    <source>
        <dbReference type="SAM" id="MobiDB-lite"/>
    </source>
</evidence>
<keyword evidence="12" id="KW-0995">Kinetochore</keyword>
<evidence type="ECO:0000256" key="1">
    <source>
        <dbReference type="ARBA" id="ARBA00004123"/>
    </source>
</evidence>
<evidence type="ECO:0000256" key="15">
    <source>
        <dbReference type="ARBA" id="ARBA00023306"/>
    </source>
</evidence>
<comment type="similarity">
    <text evidence="4">Belongs to the DASH complex DAD2 family.</text>
</comment>
<sequence>MSSHTTNSMLSNLTPTQIRLYEKQQEHASLQALKEASGQMLERVEELARMSHVMADGGAAVGSVLRNWNQVFSILSLFDKPPTDSQQTSDPNQKTSSTTAQSKSRSTQYPSANAESSSADADRDDREEIEEELPMLVRLQFDKYQAQTQGQASGQDQVDGESQEEGF</sequence>
<evidence type="ECO:0000256" key="7">
    <source>
        <dbReference type="ARBA" id="ARBA00022490"/>
    </source>
</evidence>
<dbReference type="InterPro" id="IPR013963">
    <property type="entry name" value="DASH_Dad2"/>
</dbReference>
<comment type="subcellular location">
    <subcellularLocation>
        <location evidence="3">Chromosome</location>
        <location evidence="3">Centromere</location>
        <location evidence="3">Kinetochore</location>
    </subcellularLocation>
    <subcellularLocation>
        <location evidence="2">Cytoplasm</location>
        <location evidence="2">Cytoskeleton</location>
        <location evidence="2">Spindle</location>
    </subcellularLocation>
    <subcellularLocation>
        <location evidence="1">Nucleus</location>
    </subcellularLocation>
</comment>
<evidence type="ECO:0000256" key="14">
    <source>
        <dbReference type="ARBA" id="ARBA00023242"/>
    </source>
</evidence>
<keyword evidence="20" id="KW-1185">Reference proteome</keyword>
<organism evidence="19 20">
    <name type="scientific">Filobasidium floriforme</name>
    <dbReference type="NCBI Taxonomy" id="5210"/>
    <lineage>
        <taxon>Eukaryota</taxon>
        <taxon>Fungi</taxon>
        <taxon>Dikarya</taxon>
        <taxon>Basidiomycota</taxon>
        <taxon>Agaricomycotina</taxon>
        <taxon>Tremellomycetes</taxon>
        <taxon>Filobasidiales</taxon>
        <taxon>Filobasidiaceae</taxon>
        <taxon>Filobasidium</taxon>
    </lineage>
</organism>
<feature type="compositionally biased region" description="Acidic residues" evidence="18">
    <location>
        <begin position="158"/>
        <end position="167"/>
    </location>
</feature>
<evidence type="ECO:0000256" key="13">
    <source>
        <dbReference type="ARBA" id="ARBA00023212"/>
    </source>
</evidence>
<feature type="compositionally biased region" description="Polar residues" evidence="18">
    <location>
        <begin position="145"/>
        <end position="156"/>
    </location>
</feature>
<dbReference type="GO" id="GO:1990023">
    <property type="term" value="C:mitotic spindle midzone"/>
    <property type="evidence" value="ECO:0007669"/>
    <property type="project" value="TreeGrafter"/>
</dbReference>
<evidence type="ECO:0000256" key="11">
    <source>
        <dbReference type="ARBA" id="ARBA00022829"/>
    </source>
</evidence>
<dbReference type="GO" id="GO:0005874">
    <property type="term" value="C:microtubule"/>
    <property type="evidence" value="ECO:0007669"/>
    <property type="project" value="UniProtKB-KW"/>
</dbReference>
<dbReference type="Proteomes" id="UP000812966">
    <property type="component" value="Unassembled WGS sequence"/>
</dbReference>
<evidence type="ECO:0000256" key="2">
    <source>
        <dbReference type="ARBA" id="ARBA00004186"/>
    </source>
</evidence>
<protein>
    <recommendedName>
        <fullName evidence="5">DASH complex subunit DAD2</fullName>
    </recommendedName>
    <alternativeName>
        <fullName evidence="17">Outer kinetochore protein DAD2</fullName>
    </alternativeName>
</protein>
<name>A0A8K0JSZ6_9TREE</name>
<evidence type="ECO:0000313" key="19">
    <source>
        <dbReference type="EMBL" id="KAG7575279.1"/>
    </source>
</evidence>
<evidence type="ECO:0000313" key="20">
    <source>
        <dbReference type="Proteomes" id="UP000812966"/>
    </source>
</evidence>
<keyword evidence="13" id="KW-0206">Cytoskeleton</keyword>
<dbReference type="GO" id="GO:0000278">
    <property type="term" value="P:mitotic cell cycle"/>
    <property type="evidence" value="ECO:0007669"/>
    <property type="project" value="InterPro"/>
</dbReference>
<keyword evidence="7" id="KW-0963">Cytoplasm</keyword>
<feature type="compositionally biased region" description="Polar residues" evidence="18">
    <location>
        <begin position="83"/>
        <end position="92"/>
    </location>
</feature>
<evidence type="ECO:0000256" key="9">
    <source>
        <dbReference type="ARBA" id="ARBA00022701"/>
    </source>
</evidence>